<feature type="region of interest" description="Disordered" evidence="1">
    <location>
        <begin position="16"/>
        <end position="92"/>
    </location>
</feature>
<organism evidence="2 3">
    <name type="scientific">Cinchona calisaya</name>
    <dbReference type="NCBI Taxonomy" id="153742"/>
    <lineage>
        <taxon>Eukaryota</taxon>
        <taxon>Viridiplantae</taxon>
        <taxon>Streptophyta</taxon>
        <taxon>Embryophyta</taxon>
        <taxon>Tracheophyta</taxon>
        <taxon>Spermatophyta</taxon>
        <taxon>Magnoliopsida</taxon>
        <taxon>eudicotyledons</taxon>
        <taxon>Gunneridae</taxon>
        <taxon>Pentapetalae</taxon>
        <taxon>asterids</taxon>
        <taxon>lamiids</taxon>
        <taxon>Gentianales</taxon>
        <taxon>Rubiaceae</taxon>
        <taxon>Cinchonoideae</taxon>
        <taxon>Cinchoneae</taxon>
        <taxon>Cinchona</taxon>
    </lineage>
</organism>
<protein>
    <submittedName>
        <fullName evidence="2">Uncharacterized protein</fullName>
    </submittedName>
</protein>
<feature type="compositionally biased region" description="Basic residues" evidence="1">
    <location>
        <begin position="74"/>
        <end position="88"/>
    </location>
</feature>
<evidence type="ECO:0000256" key="1">
    <source>
        <dbReference type="SAM" id="MobiDB-lite"/>
    </source>
</evidence>
<feature type="region of interest" description="Disordered" evidence="1">
    <location>
        <begin position="113"/>
        <end position="136"/>
    </location>
</feature>
<sequence>MLMLWQGLFYMTGMRGDARPASLSQSENQADNRVDDGDESMASEKDDAGPANAKTAGSRQNERLYTEEGMLNTKLKKAGKKRRKKGNKVHAMEDDLNDDYHFNVDYVKEGSAMDIGPEVGQDADNQNNRFQLPSGV</sequence>
<proteinExistence type="predicted"/>
<evidence type="ECO:0000313" key="3">
    <source>
        <dbReference type="Proteomes" id="UP001630127"/>
    </source>
</evidence>
<keyword evidence="3" id="KW-1185">Reference proteome</keyword>
<evidence type="ECO:0000313" key="2">
    <source>
        <dbReference type="EMBL" id="KAL3531129.1"/>
    </source>
</evidence>
<dbReference type="AlphaFoldDB" id="A0ABD3AJ00"/>
<comment type="caution">
    <text evidence="2">The sequence shown here is derived from an EMBL/GenBank/DDBJ whole genome shotgun (WGS) entry which is preliminary data.</text>
</comment>
<reference evidence="2 3" key="1">
    <citation type="submission" date="2024-11" db="EMBL/GenBank/DDBJ databases">
        <title>A near-complete genome assembly of Cinchona calisaya.</title>
        <authorList>
            <person name="Lian D.C."/>
            <person name="Zhao X.W."/>
            <person name="Wei L."/>
        </authorList>
    </citation>
    <scope>NUCLEOTIDE SEQUENCE [LARGE SCALE GENOMIC DNA]</scope>
    <source>
        <tissue evidence="2">Nenye</tissue>
    </source>
</reference>
<accession>A0ABD3AJ00</accession>
<feature type="compositionally biased region" description="Polar residues" evidence="1">
    <location>
        <begin position="123"/>
        <end position="136"/>
    </location>
</feature>
<dbReference type="EMBL" id="JBJUIK010000004">
    <property type="protein sequence ID" value="KAL3531129.1"/>
    <property type="molecule type" value="Genomic_DNA"/>
</dbReference>
<name>A0ABD3AJ00_9GENT</name>
<dbReference type="Proteomes" id="UP001630127">
    <property type="component" value="Unassembled WGS sequence"/>
</dbReference>
<gene>
    <name evidence="2" type="ORF">ACH5RR_010451</name>
</gene>